<sequence>MEDIPGDSGVYMHILYRRSNPDHFWLYVGQALVLVVRILTHNDKAHRQANPSLHYHIWDSASDIESVFVILAKHHITQNASPDDRFILNFQEMWMACIFQTMTPKHLAEYLPDDISKAWAGQHLNVVPPIWQGFTDNISVLNEAIGGTEAFTTFIKSTDPAIRAWAWDLRYAFHDLRNSPNLSHRSYYFNIMLRNCNLAEEACDRRKIAYLQSVLHGELRIVMGGNDGQNAHRVSCSDFEFTISRRLQLGVKVGDEVMLQFQLTETPNPEMYATKASIRDPASRLANDGEKTVMIMNSLVDALEGVPLSETKAMPRRWYVTRQHGTSKKDVVYTTEDES</sequence>
<evidence type="ECO:0000313" key="1">
    <source>
        <dbReference type="EMBL" id="KAB8221795.1"/>
    </source>
</evidence>
<gene>
    <name evidence="1" type="ORF">BDV33DRAFT_229919</name>
</gene>
<organism evidence="1 2">
    <name type="scientific">Aspergillus novoparasiticus</name>
    <dbReference type="NCBI Taxonomy" id="986946"/>
    <lineage>
        <taxon>Eukaryota</taxon>
        <taxon>Fungi</taxon>
        <taxon>Dikarya</taxon>
        <taxon>Ascomycota</taxon>
        <taxon>Pezizomycotina</taxon>
        <taxon>Eurotiomycetes</taxon>
        <taxon>Eurotiomycetidae</taxon>
        <taxon>Eurotiales</taxon>
        <taxon>Aspergillaceae</taxon>
        <taxon>Aspergillus</taxon>
        <taxon>Aspergillus subgen. Circumdati</taxon>
    </lineage>
</organism>
<dbReference type="AlphaFoldDB" id="A0A5N6EXP9"/>
<name>A0A5N6EXP9_9EURO</name>
<proteinExistence type="predicted"/>
<evidence type="ECO:0000313" key="2">
    <source>
        <dbReference type="Proteomes" id="UP000326799"/>
    </source>
</evidence>
<dbReference type="Proteomes" id="UP000326799">
    <property type="component" value="Unassembled WGS sequence"/>
</dbReference>
<dbReference type="EMBL" id="ML733417">
    <property type="protein sequence ID" value="KAB8221795.1"/>
    <property type="molecule type" value="Genomic_DNA"/>
</dbReference>
<keyword evidence="2" id="KW-1185">Reference proteome</keyword>
<protein>
    <submittedName>
        <fullName evidence="1">Uncharacterized protein</fullName>
    </submittedName>
</protein>
<accession>A0A5N6EXP9</accession>
<reference evidence="1 2" key="1">
    <citation type="submission" date="2019-04" db="EMBL/GenBank/DDBJ databases">
        <title>Fungal friends and foes A comparative genomics study of 23 Aspergillus species from section Flavi.</title>
        <authorList>
            <consortium name="DOE Joint Genome Institute"/>
            <person name="Kjaerbolling I."/>
            <person name="Vesth T.C."/>
            <person name="Frisvad J.C."/>
            <person name="Nybo J.L."/>
            <person name="Theobald S."/>
            <person name="Kildgaard S."/>
            <person name="Petersen T.I."/>
            <person name="Kuo A."/>
            <person name="Sato A."/>
            <person name="Lyhne E.K."/>
            <person name="Kogle M.E."/>
            <person name="Wiebenga A."/>
            <person name="Kun R.S."/>
            <person name="Lubbers R.J."/>
            <person name="Makela M.R."/>
            <person name="Barry K."/>
            <person name="Chovatia M."/>
            <person name="Clum A."/>
            <person name="Daum C."/>
            <person name="Haridas S."/>
            <person name="He G."/>
            <person name="LaButti K."/>
            <person name="Lipzen A."/>
            <person name="Mondo S."/>
            <person name="Pangilinan J."/>
            <person name="Riley R."/>
            <person name="Salamov A."/>
            <person name="Simmons B.A."/>
            <person name="Magnuson J.K."/>
            <person name="Henrissat B."/>
            <person name="Mortensen U.H."/>
            <person name="Larsen T.O."/>
            <person name="De vries R.P."/>
            <person name="Grigoriev I.V."/>
            <person name="Machida M."/>
            <person name="Baker S.E."/>
            <person name="Andersen M.R."/>
        </authorList>
    </citation>
    <scope>NUCLEOTIDE SEQUENCE [LARGE SCALE GENOMIC DNA]</scope>
    <source>
        <strain evidence="1 2">CBS 126849</strain>
    </source>
</reference>